<organism evidence="1 2">
    <name type="scientific">Thelohanellus kitauei</name>
    <name type="common">Myxosporean</name>
    <dbReference type="NCBI Taxonomy" id="669202"/>
    <lineage>
        <taxon>Eukaryota</taxon>
        <taxon>Metazoa</taxon>
        <taxon>Cnidaria</taxon>
        <taxon>Myxozoa</taxon>
        <taxon>Myxosporea</taxon>
        <taxon>Bivalvulida</taxon>
        <taxon>Platysporina</taxon>
        <taxon>Myxobolidae</taxon>
        <taxon>Thelohanellus</taxon>
    </lineage>
</organism>
<sequence>MFRFTSMIFTNYLHLEIVDPPQFEHHHNLEMIHRNNLTPQKMPKKSTSKNIESTFHKLMVRPVSKSFKSNLDTCIKSDLPLNSAIMGMEIVLFIDSEITYMDADEYSKILNEPEQSYARTQNEDLSIIYGRVQV</sequence>
<keyword evidence="2" id="KW-1185">Reference proteome</keyword>
<dbReference type="AlphaFoldDB" id="A0A0C2J571"/>
<dbReference type="EMBL" id="JWZT01004343">
    <property type="protein sequence ID" value="KII64283.1"/>
    <property type="molecule type" value="Genomic_DNA"/>
</dbReference>
<evidence type="ECO:0000313" key="1">
    <source>
        <dbReference type="EMBL" id="KII64283.1"/>
    </source>
</evidence>
<gene>
    <name evidence="1" type="ORF">RF11_13005</name>
</gene>
<reference evidence="1 2" key="1">
    <citation type="journal article" date="2014" name="Genome Biol. Evol.">
        <title>The genome of the myxosporean Thelohanellus kitauei shows adaptations to nutrient acquisition within its fish host.</title>
        <authorList>
            <person name="Yang Y."/>
            <person name="Xiong J."/>
            <person name="Zhou Z."/>
            <person name="Huo F."/>
            <person name="Miao W."/>
            <person name="Ran C."/>
            <person name="Liu Y."/>
            <person name="Zhang J."/>
            <person name="Feng J."/>
            <person name="Wang M."/>
            <person name="Wang M."/>
            <person name="Wang L."/>
            <person name="Yao B."/>
        </authorList>
    </citation>
    <scope>NUCLEOTIDE SEQUENCE [LARGE SCALE GENOMIC DNA]</scope>
    <source>
        <strain evidence="1">Wuqing</strain>
    </source>
</reference>
<name>A0A0C2J571_THEKT</name>
<protein>
    <submittedName>
        <fullName evidence="1">Uncharacterized protein</fullName>
    </submittedName>
</protein>
<evidence type="ECO:0000313" key="2">
    <source>
        <dbReference type="Proteomes" id="UP000031668"/>
    </source>
</evidence>
<accession>A0A0C2J571</accession>
<dbReference type="Proteomes" id="UP000031668">
    <property type="component" value="Unassembled WGS sequence"/>
</dbReference>
<proteinExistence type="predicted"/>
<comment type="caution">
    <text evidence="1">The sequence shown here is derived from an EMBL/GenBank/DDBJ whole genome shotgun (WGS) entry which is preliminary data.</text>
</comment>